<organism evidence="1">
    <name type="scientific">marine metagenome</name>
    <dbReference type="NCBI Taxonomy" id="408172"/>
    <lineage>
        <taxon>unclassified sequences</taxon>
        <taxon>metagenomes</taxon>
        <taxon>ecological metagenomes</taxon>
    </lineage>
</organism>
<reference evidence="1" key="1">
    <citation type="submission" date="2018-05" db="EMBL/GenBank/DDBJ databases">
        <authorList>
            <person name="Lanie J.A."/>
            <person name="Ng W.-L."/>
            <person name="Kazmierczak K.M."/>
            <person name="Andrzejewski T.M."/>
            <person name="Davidsen T.M."/>
            <person name="Wayne K.J."/>
            <person name="Tettelin H."/>
            <person name="Glass J.I."/>
            <person name="Rusch D."/>
            <person name="Podicherti R."/>
            <person name="Tsui H.-C.T."/>
            <person name="Winkler M.E."/>
        </authorList>
    </citation>
    <scope>NUCLEOTIDE SEQUENCE</scope>
</reference>
<feature type="non-terminal residue" evidence="1">
    <location>
        <position position="1"/>
    </location>
</feature>
<gene>
    <name evidence="1" type="ORF">METZ01_LOCUS326128</name>
</gene>
<dbReference type="AlphaFoldDB" id="A0A382PIQ8"/>
<sequence length="40" mass="4629">LINSKLKKNKLNRHKNSGSHNYALVSLARDLQIQKKINEN</sequence>
<dbReference type="EMBL" id="UINC01107704">
    <property type="protein sequence ID" value="SVC73274.1"/>
    <property type="molecule type" value="Genomic_DNA"/>
</dbReference>
<proteinExistence type="predicted"/>
<protein>
    <submittedName>
        <fullName evidence="1">Uncharacterized protein</fullName>
    </submittedName>
</protein>
<evidence type="ECO:0000313" key="1">
    <source>
        <dbReference type="EMBL" id="SVC73274.1"/>
    </source>
</evidence>
<name>A0A382PIQ8_9ZZZZ</name>
<accession>A0A382PIQ8</accession>